<sequence length="404" mass="44779">MGWSCFEAREASSKLIFERRLCTLPEQRWARQVFEYIHLRSINTRWVKRVNKLTERYDVPWVLLSRSTVESPGTAKRVRERVKETETTRWVATVGARPSLAVYGAEKKSIVREEFVDKSGGSGLLCEARSVEDTPPEVQVHAGDGRHMPAIRHLWGQQEETAEHVIMECRELRPPMPPDLVDYAVALGLKRLGPTPSTGQEQTTQTTCIDEVGSRDHGGQRGQREDDVLGVVEITKRRLQDWWGKTVRREQARAAEAAESELTRQPRVSVEKKAPGLFSTPFKYTITKAEVPGDAGGARGDARGALPLSLSSEVCCRAAEPSAADGRSGEAAEVSWVSGILASDTMKKARARKEQARAAEAAESELTRQPRVSVEKKAPGLFSTPFKYNITKAEAQEGATTKEA</sequence>
<dbReference type="EMBL" id="JABSTQ010011469">
    <property type="protein sequence ID" value="KAG0410981.1"/>
    <property type="molecule type" value="Genomic_DNA"/>
</dbReference>
<accession>A0AC60NUZ5</accession>
<gene>
    <name evidence="1" type="ORF">HPB47_011890</name>
</gene>
<evidence type="ECO:0000313" key="2">
    <source>
        <dbReference type="Proteomes" id="UP000805193"/>
    </source>
</evidence>
<proteinExistence type="predicted"/>
<keyword evidence="2" id="KW-1185">Reference proteome</keyword>
<evidence type="ECO:0000313" key="1">
    <source>
        <dbReference type="EMBL" id="KAG0410981.1"/>
    </source>
</evidence>
<dbReference type="Proteomes" id="UP000805193">
    <property type="component" value="Unassembled WGS sequence"/>
</dbReference>
<name>A0AC60NUZ5_IXOPE</name>
<comment type="caution">
    <text evidence="1">The sequence shown here is derived from an EMBL/GenBank/DDBJ whole genome shotgun (WGS) entry which is preliminary data.</text>
</comment>
<protein>
    <submittedName>
        <fullName evidence="1">Uncharacterized protein</fullName>
    </submittedName>
</protein>
<reference evidence="1 2" key="1">
    <citation type="journal article" date="2020" name="Cell">
        <title>Large-Scale Comparative Analyses of Tick Genomes Elucidate Their Genetic Diversity and Vector Capacities.</title>
        <authorList>
            <consortium name="Tick Genome and Microbiome Consortium (TIGMIC)"/>
            <person name="Jia N."/>
            <person name="Wang J."/>
            <person name="Shi W."/>
            <person name="Du L."/>
            <person name="Sun Y."/>
            <person name="Zhan W."/>
            <person name="Jiang J.F."/>
            <person name="Wang Q."/>
            <person name="Zhang B."/>
            <person name="Ji P."/>
            <person name="Bell-Sakyi L."/>
            <person name="Cui X.M."/>
            <person name="Yuan T.T."/>
            <person name="Jiang B.G."/>
            <person name="Yang W.F."/>
            <person name="Lam T.T."/>
            <person name="Chang Q.C."/>
            <person name="Ding S.J."/>
            <person name="Wang X.J."/>
            <person name="Zhu J.G."/>
            <person name="Ruan X.D."/>
            <person name="Zhao L."/>
            <person name="Wei J.T."/>
            <person name="Ye R.Z."/>
            <person name="Que T.C."/>
            <person name="Du C.H."/>
            <person name="Zhou Y.H."/>
            <person name="Cheng J.X."/>
            <person name="Dai P.F."/>
            <person name="Guo W.B."/>
            <person name="Han X.H."/>
            <person name="Huang E.J."/>
            <person name="Li L.F."/>
            <person name="Wei W."/>
            <person name="Gao Y.C."/>
            <person name="Liu J.Z."/>
            <person name="Shao H.Z."/>
            <person name="Wang X."/>
            <person name="Wang C.C."/>
            <person name="Yang T.C."/>
            <person name="Huo Q.B."/>
            <person name="Li W."/>
            <person name="Chen H.Y."/>
            <person name="Chen S.E."/>
            <person name="Zhou L.G."/>
            <person name="Ni X.B."/>
            <person name="Tian J.H."/>
            <person name="Sheng Y."/>
            <person name="Liu T."/>
            <person name="Pan Y.S."/>
            <person name="Xia L.Y."/>
            <person name="Li J."/>
            <person name="Zhao F."/>
            <person name="Cao W.C."/>
        </authorList>
    </citation>
    <scope>NUCLEOTIDE SEQUENCE [LARGE SCALE GENOMIC DNA]</scope>
    <source>
        <strain evidence="1">Iper-2018</strain>
    </source>
</reference>
<organism evidence="1 2">
    <name type="scientific">Ixodes persulcatus</name>
    <name type="common">Taiga tick</name>
    <dbReference type="NCBI Taxonomy" id="34615"/>
    <lineage>
        <taxon>Eukaryota</taxon>
        <taxon>Metazoa</taxon>
        <taxon>Ecdysozoa</taxon>
        <taxon>Arthropoda</taxon>
        <taxon>Chelicerata</taxon>
        <taxon>Arachnida</taxon>
        <taxon>Acari</taxon>
        <taxon>Parasitiformes</taxon>
        <taxon>Ixodida</taxon>
        <taxon>Ixodoidea</taxon>
        <taxon>Ixodidae</taxon>
        <taxon>Ixodinae</taxon>
        <taxon>Ixodes</taxon>
    </lineage>
</organism>